<dbReference type="Pfam" id="PF00534">
    <property type="entry name" value="Glycos_transf_1"/>
    <property type="match status" value="1"/>
</dbReference>
<dbReference type="Proteomes" id="UP000239477">
    <property type="component" value="Chromosome"/>
</dbReference>
<dbReference type="InterPro" id="IPR001296">
    <property type="entry name" value="Glyco_trans_1"/>
</dbReference>
<keyword evidence="4" id="KW-1185">Reference proteome</keyword>
<dbReference type="AlphaFoldDB" id="A0A2S0IF08"/>
<evidence type="ECO:0000313" key="3">
    <source>
        <dbReference type="EMBL" id="AVJ30632.1"/>
    </source>
</evidence>
<sequence>MSKISRRRWKARWTMSCARTGPTGAIRPTAIHSAATGSRIASARSWRGSDAGLPARQRQFPHTHAHKLLPIMAVEVVLYAPNVHTGGGLVLLQALLGAWPAGSPLRLFLDARNRQRFDIPEGAAVHWVEPTALARLKGEFAARRAAGRDAILFCFHGLPPVLPSRARVVVFLQNRNYLRGVRLSQFPLPTRLRLIFERSIGRFFRHRVSEYVVQTPTMRREVLDWLGASAHQPPVRIAPFVADITAANPAGQTDRTRKWDFVYVADGVAHKNHRRLLDAWRLLAEDGLRPSLVLTLGPRDKILAQELLAVAARHGLRVENQGELTREGVAALYAQAGALVFPSFGESFGLPLIEATKAGLPIVASELDYVRDVCVPVQTFDPASATSIARAVQRQLAAPSPVVAPETPAQFWARLRADSSAASAL</sequence>
<evidence type="ECO:0000256" key="1">
    <source>
        <dbReference type="ARBA" id="ARBA00022679"/>
    </source>
</evidence>
<evidence type="ECO:0000313" key="4">
    <source>
        <dbReference type="Proteomes" id="UP000239477"/>
    </source>
</evidence>
<proteinExistence type="predicted"/>
<gene>
    <name evidence="3" type="ORF">CLM73_27945</name>
</gene>
<dbReference type="PANTHER" id="PTHR46401">
    <property type="entry name" value="GLYCOSYLTRANSFERASE WBBK-RELATED"/>
    <property type="match status" value="1"/>
</dbReference>
<dbReference type="SUPFAM" id="SSF53756">
    <property type="entry name" value="UDP-Glycosyltransferase/glycogen phosphorylase"/>
    <property type="match status" value="1"/>
</dbReference>
<name>A0A2S0IF08_9BURK</name>
<dbReference type="GO" id="GO:0009103">
    <property type="term" value="P:lipopolysaccharide biosynthetic process"/>
    <property type="evidence" value="ECO:0007669"/>
    <property type="project" value="TreeGrafter"/>
</dbReference>
<dbReference type="Gene3D" id="3.40.50.2000">
    <property type="entry name" value="Glycogen Phosphorylase B"/>
    <property type="match status" value="1"/>
</dbReference>
<evidence type="ECO:0000259" key="2">
    <source>
        <dbReference type="Pfam" id="PF00534"/>
    </source>
</evidence>
<dbReference type="EMBL" id="CP023270">
    <property type="protein sequence ID" value="AVJ30632.1"/>
    <property type="molecule type" value="Genomic_DNA"/>
</dbReference>
<dbReference type="PANTHER" id="PTHR46401:SF2">
    <property type="entry name" value="GLYCOSYLTRANSFERASE WBBK-RELATED"/>
    <property type="match status" value="1"/>
</dbReference>
<protein>
    <submittedName>
        <fullName evidence="3">Glycosyltransferase</fullName>
    </submittedName>
</protein>
<feature type="domain" description="Glycosyl transferase family 1" evidence="2">
    <location>
        <begin position="255"/>
        <end position="397"/>
    </location>
</feature>
<dbReference type="GO" id="GO:0016757">
    <property type="term" value="F:glycosyltransferase activity"/>
    <property type="evidence" value="ECO:0007669"/>
    <property type="project" value="InterPro"/>
</dbReference>
<keyword evidence="1 3" id="KW-0808">Transferase</keyword>
<accession>A0A2S0IF08</accession>
<reference evidence="3 4" key="1">
    <citation type="submission" date="2017-09" db="EMBL/GenBank/DDBJ databases">
        <title>Genomic, metabolic, and phenotypic characteristics of bacterial isolates from the natural microbiome of the model nematode Caenorhabditis elegans.</title>
        <authorList>
            <person name="Zimmermann J."/>
            <person name="Obeng N."/>
            <person name="Yang W."/>
            <person name="Obeng O."/>
            <person name="Kissoyan K."/>
            <person name="Pees B."/>
            <person name="Dirksen P."/>
            <person name="Hoppner M."/>
            <person name="Franke A."/>
            <person name="Rosenstiel P."/>
            <person name="Leippe M."/>
            <person name="Dierking K."/>
            <person name="Kaleta C."/>
            <person name="Schulenburg H."/>
        </authorList>
    </citation>
    <scope>NUCLEOTIDE SEQUENCE [LARGE SCALE GENOMIC DNA]</scope>
    <source>
        <strain evidence="3 4">MYb73</strain>
    </source>
</reference>
<organism evidence="3 4">
    <name type="scientific">Achromobacter spanius</name>
    <dbReference type="NCBI Taxonomy" id="217203"/>
    <lineage>
        <taxon>Bacteria</taxon>
        <taxon>Pseudomonadati</taxon>
        <taxon>Pseudomonadota</taxon>
        <taxon>Betaproteobacteria</taxon>
        <taxon>Burkholderiales</taxon>
        <taxon>Alcaligenaceae</taxon>
        <taxon>Achromobacter</taxon>
    </lineage>
</organism>